<keyword evidence="2" id="KW-1185">Reference proteome</keyword>
<name>A0ACC3YHW0_COLTU</name>
<sequence>MSDDVVLYVAWDMLQALAYLHGRGVVHGDIRPQNFLSYPRFPSSSRNHSYSYKLMGHGLVPKVIRDWSFPGSAYTAPELRGRKYKPTFASDVWMLGLALWELHAYGLSHKVPRSSKPVAEMSAAEFVGLEKRVKGCHGYNHGILCKLLREMLVRNPRGRATAMGALTSLAEFRFRSNEGGTLEVDLQRVEEAIGHARKEMWQRSVLGRAAERVKRLVGRLLVFMIALWVRVLGCR</sequence>
<dbReference type="Proteomes" id="UP000805649">
    <property type="component" value="Unassembled WGS sequence"/>
</dbReference>
<protein>
    <submittedName>
        <fullName evidence="1">Uncharacterized protein</fullName>
    </submittedName>
</protein>
<reference evidence="1 2" key="1">
    <citation type="journal article" date="2020" name="Phytopathology">
        <title>Genome Sequence Resources of Colletotrichum truncatum, C. plurivorum, C. musicola, and C. sojae: Four Species Pathogenic to Soybean (Glycine max).</title>
        <authorList>
            <person name="Rogerio F."/>
            <person name="Boufleur T.R."/>
            <person name="Ciampi-Guillardi M."/>
            <person name="Sukno S.A."/>
            <person name="Thon M.R."/>
            <person name="Massola Junior N.S."/>
            <person name="Baroncelli R."/>
        </authorList>
    </citation>
    <scope>NUCLEOTIDE SEQUENCE [LARGE SCALE GENOMIC DNA]</scope>
    <source>
        <strain evidence="1 2">CMES1059</strain>
    </source>
</reference>
<evidence type="ECO:0000313" key="1">
    <source>
        <dbReference type="EMBL" id="KAL0931479.1"/>
    </source>
</evidence>
<organism evidence="1 2">
    <name type="scientific">Colletotrichum truncatum</name>
    <name type="common">Anthracnose fungus</name>
    <name type="synonym">Colletotrichum capsici</name>
    <dbReference type="NCBI Taxonomy" id="5467"/>
    <lineage>
        <taxon>Eukaryota</taxon>
        <taxon>Fungi</taxon>
        <taxon>Dikarya</taxon>
        <taxon>Ascomycota</taxon>
        <taxon>Pezizomycotina</taxon>
        <taxon>Sordariomycetes</taxon>
        <taxon>Hypocreomycetidae</taxon>
        <taxon>Glomerellales</taxon>
        <taxon>Glomerellaceae</taxon>
        <taxon>Colletotrichum</taxon>
        <taxon>Colletotrichum truncatum species complex</taxon>
    </lineage>
</organism>
<dbReference type="EMBL" id="VUJX02000010">
    <property type="protein sequence ID" value="KAL0931479.1"/>
    <property type="molecule type" value="Genomic_DNA"/>
</dbReference>
<proteinExistence type="predicted"/>
<gene>
    <name evidence="1" type="ORF">CTRU02_214214</name>
</gene>
<accession>A0ACC3YHW0</accession>
<evidence type="ECO:0000313" key="2">
    <source>
        <dbReference type="Proteomes" id="UP000805649"/>
    </source>
</evidence>
<comment type="caution">
    <text evidence="1">The sequence shown here is derived from an EMBL/GenBank/DDBJ whole genome shotgun (WGS) entry which is preliminary data.</text>
</comment>